<accession>A0A7L5AKX0</accession>
<organism evidence="1 2">
    <name type="scientific">Marisediminicola antarctica</name>
    <dbReference type="NCBI Taxonomy" id="674079"/>
    <lineage>
        <taxon>Bacteria</taxon>
        <taxon>Bacillati</taxon>
        <taxon>Actinomycetota</taxon>
        <taxon>Actinomycetes</taxon>
        <taxon>Micrococcales</taxon>
        <taxon>Microbacteriaceae</taxon>
        <taxon>Marisediminicola</taxon>
    </lineage>
</organism>
<keyword evidence="2" id="KW-1185">Reference proteome</keyword>
<sequence>MILLDITTHANPLASTAPDPADLDLWWNDAREGEFPLLGRARLAALLSDIADRSFVVVWHRESGRMCQALGIRDAMTVEIAVNTSDQVVIARAAQPWSERTLIETYTGIDHPAQEREVHTAEEAGDVMWHWVTTGQLRAGFIGQPVPFSQHRRGDR</sequence>
<evidence type="ECO:0000313" key="2">
    <source>
        <dbReference type="Proteomes" id="UP000464507"/>
    </source>
</evidence>
<dbReference type="Proteomes" id="UP000464507">
    <property type="component" value="Chromosome"/>
</dbReference>
<reference evidence="1 2" key="1">
    <citation type="submission" date="2016-09" db="EMBL/GenBank/DDBJ databases">
        <title>Complete genome sequence of microbes from the polar regions.</title>
        <authorList>
            <person name="Liao L."/>
            <person name="Chen B."/>
        </authorList>
    </citation>
    <scope>NUCLEOTIDE SEQUENCE [LARGE SCALE GENOMIC DNA]</scope>
    <source>
        <strain evidence="1 2">ZS314</strain>
    </source>
</reference>
<name>A0A7L5AKX0_9MICO</name>
<dbReference type="RefSeq" id="WP_161885319.1">
    <property type="nucleotide sequence ID" value="NZ_CP017146.1"/>
</dbReference>
<dbReference type="KEGG" id="mant:BHD05_04185"/>
<dbReference type="AlphaFoldDB" id="A0A7L5AKX0"/>
<proteinExistence type="predicted"/>
<protein>
    <submittedName>
        <fullName evidence="1">Uncharacterized protein</fullName>
    </submittedName>
</protein>
<dbReference type="EMBL" id="CP017146">
    <property type="protein sequence ID" value="QHO68959.1"/>
    <property type="molecule type" value="Genomic_DNA"/>
</dbReference>
<gene>
    <name evidence="1" type="ORF">BHD05_04185</name>
</gene>
<evidence type="ECO:0000313" key="1">
    <source>
        <dbReference type="EMBL" id="QHO68959.1"/>
    </source>
</evidence>